<evidence type="ECO:0000313" key="1">
    <source>
        <dbReference type="EMBL" id="ABM76180.1"/>
    </source>
</evidence>
<dbReference type="RefSeq" id="WP_011824189.1">
    <property type="nucleotide sequence ID" value="NC_008819.1"/>
</dbReference>
<dbReference type="EMBL" id="CP000553">
    <property type="protein sequence ID" value="ABM76180.1"/>
    <property type="molecule type" value="Genomic_DNA"/>
</dbReference>
<proteinExistence type="predicted"/>
<protein>
    <recommendedName>
        <fullName evidence="3">Prolyl 4-hydroxylase alpha subunit Fe(2+) 2OG dioxygenase domain-containing protein</fullName>
    </recommendedName>
</protein>
<gene>
    <name evidence="1" type="ordered locus">NATL1_16231</name>
</gene>
<organism evidence="1 2">
    <name type="scientific">Prochlorococcus marinus (strain NATL1A)</name>
    <dbReference type="NCBI Taxonomy" id="167555"/>
    <lineage>
        <taxon>Bacteria</taxon>
        <taxon>Bacillati</taxon>
        <taxon>Cyanobacteriota</taxon>
        <taxon>Cyanophyceae</taxon>
        <taxon>Synechococcales</taxon>
        <taxon>Prochlorococcaceae</taxon>
        <taxon>Prochlorococcus</taxon>
    </lineage>
</organism>
<dbReference type="Pfam" id="PF13759">
    <property type="entry name" value="2OG-FeII_Oxy_5"/>
    <property type="match status" value="1"/>
</dbReference>
<evidence type="ECO:0008006" key="3">
    <source>
        <dbReference type="Google" id="ProtNLM"/>
    </source>
</evidence>
<dbReference type="HOGENOM" id="CLU_1287940_0_0_3"/>
<dbReference type="AlphaFoldDB" id="A2C3X0"/>
<reference evidence="2" key="1">
    <citation type="journal article" date="2007" name="PLoS Genet.">
        <title>Patterns and implications of gene gain and loss in the evolution of Prochlorococcus.</title>
        <authorList>
            <person name="Kettler G.C."/>
            <person name="Martiny A.C."/>
            <person name="Huang K."/>
            <person name="Zucker J."/>
            <person name="Coleman M.L."/>
            <person name="Rodrigue S."/>
            <person name="Chen F."/>
            <person name="Lapidus A."/>
            <person name="Ferriera S."/>
            <person name="Johnson J."/>
            <person name="Steglich C."/>
            <person name="Church G.M."/>
            <person name="Richardson P."/>
            <person name="Chisholm S.W."/>
        </authorList>
    </citation>
    <scope>NUCLEOTIDE SEQUENCE [LARGE SCALE GENOMIC DNA]</scope>
    <source>
        <strain evidence="2">NATL1A</strain>
    </source>
</reference>
<dbReference type="Gene3D" id="2.60.120.620">
    <property type="entry name" value="q2cbj1_9rhob like domain"/>
    <property type="match status" value="1"/>
</dbReference>
<dbReference type="Proteomes" id="UP000002592">
    <property type="component" value="Chromosome"/>
</dbReference>
<dbReference type="KEGG" id="pme:NATL1_16231"/>
<evidence type="ECO:0000313" key="2">
    <source>
        <dbReference type="Proteomes" id="UP000002592"/>
    </source>
</evidence>
<accession>A2C3X0</accession>
<name>A2C3X0_PROM1</name>
<dbReference type="InterPro" id="IPR012668">
    <property type="entry name" value="CHP02466"/>
</dbReference>
<sequence>MEVKKISPPVTPFLQIKLDQEVVDYLWKSIDIAITNNNSNKSKLVGNISQSLLLDDLDSFFYKSVCIPLVKYYRENNYLGGDPVSKNTLLGPKTKLILNSFWVNHQYKTEFNPYHDHTGVYSFAIWMKIPYSSEEQKELSQFREIKKEKIKAGDFEFEYIDTIGRVSNYSYKLSKEWENTMVFFPATLRHCVYPFYETDEPRISIAGNLSYLPV</sequence>